<sequence length="324" mass="38226">MSLLLFSKVCLYDLTKNETIIYGQYNKKFNSINIKPSINYDLVFNGNRPDFYIKLIGKINNLDNINFIFNDENNNIKMINIELYFPFENCDLILNNNSAIISTICKDYSHRLDEWIQYNLKLGFSGIVIFNNDFNKSNGLHESLEHCVLVHSTDEICKKYKGKVWVVDLPYSPLNNGYWTDIQRITLHIGVNAFRNKCRNIALIDADEFIYIPKNPSIRIETFLNDHGTITLQSNILTNKNNNDILNNNILQIAEYVGDNKYTKTIIYTGKISENEWINTPHNHYSEKIMNKEEIIHYHCWMNNRYHYNNNMKKIDFLKKFMNN</sequence>
<reference evidence="1" key="1">
    <citation type="journal article" date="2020" name="Nature">
        <title>Giant virus diversity and host interactions through global metagenomics.</title>
        <authorList>
            <person name="Schulz F."/>
            <person name="Roux S."/>
            <person name="Paez-Espino D."/>
            <person name="Jungbluth S."/>
            <person name="Walsh D.A."/>
            <person name="Denef V.J."/>
            <person name="McMahon K.D."/>
            <person name="Konstantinidis K.T."/>
            <person name="Eloe-Fadrosh E.A."/>
            <person name="Kyrpides N.C."/>
            <person name="Woyke T."/>
        </authorList>
    </citation>
    <scope>NUCLEOTIDE SEQUENCE</scope>
    <source>
        <strain evidence="1">GVMAG-M-3300023179-4</strain>
    </source>
</reference>
<accession>A0A6C0H0A8</accession>
<protein>
    <recommendedName>
        <fullName evidence="2">Glycosyltransferase family 92 protein</fullName>
    </recommendedName>
</protein>
<name>A0A6C0H0A8_9ZZZZ</name>
<dbReference type="EMBL" id="MN739833">
    <property type="protein sequence ID" value="QHT73837.1"/>
    <property type="molecule type" value="Genomic_DNA"/>
</dbReference>
<evidence type="ECO:0008006" key="2">
    <source>
        <dbReference type="Google" id="ProtNLM"/>
    </source>
</evidence>
<dbReference type="AlphaFoldDB" id="A0A6C0H0A8"/>
<evidence type="ECO:0000313" key="1">
    <source>
        <dbReference type="EMBL" id="QHT73837.1"/>
    </source>
</evidence>
<proteinExistence type="predicted"/>
<organism evidence="1">
    <name type="scientific">viral metagenome</name>
    <dbReference type="NCBI Taxonomy" id="1070528"/>
    <lineage>
        <taxon>unclassified sequences</taxon>
        <taxon>metagenomes</taxon>
        <taxon>organismal metagenomes</taxon>
    </lineage>
</organism>